<comment type="caution">
    <text evidence="2">The sequence shown here is derived from an EMBL/GenBank/DDBJ whole genome shotgun (WGS) entry which is preliminary data.</text>
</comment>
<evidence type="ECO:0000256" key="1">
    <source>
        <dbReference type="SAM" id="MobiDB-lite"/>
    </source>
</evidence>
<protein>
    <submittedName>
        <fullName evidence="2">Uncharacterized protein</fullName>
    </submittedName>
</protein>
<dbReference type="Proteomes" id="UP001162156">
    <property type="component" value="Unassembled WGS sequence"/>
</dbReference>
<proteinExistence type="predicted"/>
<organism evidence="2 3">
    <name type="scientific">Rhamnusium bicolor</name>
    <dbReference type="NCBI Taxonomy" id="1586634"/>
    <lineage>
        <taxon>Eukaryota</taxon>
        <taxon>Metazoa</taxon>
        <taxon>Ecdysozoa</taxon>
        <taxon>Arthropoda</taxon>
        <taxon>Hexapoda</taxon>
        <taxon>Insecta</taxon>
        <taxon>Pterygota</taxon>
        <taxon>Neoptera</taxon>
        <taxon>Endopterygota</taxon>
        <taxon>Coleoptera</taxon>
        <taxon>Polyphaga</taxon>
        <taxon>Cucujiformia</taxon>
        <taxon>Chrysomeloidea</taxon>
        <taxon>Cerambycidae</taxon>
        <taxon>Lepturinae</taxon>
        <taxon>Rhagiini</taxon>
        <taxon>Rhamnusium</taxon>
    </lineage>
</organism>
<reference evidence="2" key="1">
    <citation type="journal article" date="2023" name="Insect Mol. Biol.">
        <title>Genome sequencing provides insights into the evolution of gene families encoding plant cell wall-degrading enzymes in longhorned beetles.</title>
        <authorList>
            <person name="Shin N.R."/>
            <person name="Okamura Y."/>
            <person name="Kirsch R."/>
            <person name="Pauchet Y."/>
        </authorList>
    </citation>
    <scope>NUCLEOTIDE SEQUENCE</scope>
    <source>
        <strain evidence="2">RBIC_L_NR</strain>
    </source>
</reference>
<sequence length="74" mass="8036">MFGVEPRVGLTTSSLPSEVIKKLNDEDDLQKAIHQLNSGNSESMSSDVEEAAPSGERQILLARKEAHESLKKTG</sequence>
<dbReference type="EMBL" id="JANEYF010004794">
    <property type="protein sequence ID" value="KAJ8930062.1"/>
    <property type="molecule type" value="Genomic_DNA"/>
</dbReference>
<feature type="region of interest" description="Disordered" evidence="1">
    <location>
        <begin position="37"/>
        <end position="58"/>
    </location>
</feature>
<gene>
    <name evidence="2" type="ORF">NQ314_017185</name>
</gene>
<evidence type="ECO:0000313" key="2">
    <source>
        <dbReference type="EMBL" id="KAJ8930062.1"/>
    </source>
</evidence>
<evidence type="ECO:0000313" key="3">
    <source>
        <dbReference type="Proteomes" id="UP001162156"/>
    </source>
</evidence>
<feature type="compositionally biased region" description="Polar residues" evidence="1">
    <location>
        <begin position="37"/>
        <end position="46"/>
    </location>
</feature>
<name>A0AAV8WU17_9CUCU</name>
<dbReference type="AlphaFoldDB" id="A0AAV8WU17"/>
<keyword evidence="3" id="KW-1185">Reference proteome</keyword>
<accession>A0AAV8WU17</accession>